<dbReference type="AlphaFoldDB" id="A0A6I3XPZ4"/>
<dbReference type="InterPro" id="IPR045853">
    <property type="entry name" value="Pep_chain_release_fac_I_sf"/>
</dbReference>
<dbReference type="RefSeq" id="WP_155711503.1">
    <property type="nucleotide sequence ID" value="NZ_BMWU01000010.1"/>
</dbReference>
<dbReference type="EMBL" id="WNWM01000002">
    <property type="protein sequence ID" value="MUI15871.1"/>
    <property type="molecule type" value="Genomic_DNA"/>
</dbReference>
<dbReference type="Gene3D" id="3.30.160.20">
    <property type="match status" value="1"/>
</dbReference>
<dbReference type="SUPFAM" id="SSF75620">
    <property type="entry name" value="Release factor"/>
    <property type="match status" value="1"/>
</dbReference>
<gene>
    <name evidence="3" type="primary">prfH</name>
    <name evidence="3" type="ORF">GJV26_25925</name>
</gene>
<evidence type="ECO:0000259" key="2">
    <source>
        <dbReference type="PROSITE" id="PS00745"/>
    </source>
</evidence>
<proteinExistence type="inferred from homology"/>
<dbReference type="OrthoDB" id="9815709at2"/>
<dbReference type="PANTHER" id="PTHR43804">
    <property type="entry name" value="LD18447P"/>
    <property type="match status" value="1"/>
</dbReference>
<dbReference type="GO" id="GO:0003747">
    <property type="term" value="F:translation release factor activity"/>
    <property type="evidence" value="ECO:0007669"/>
    <property type="project" value="InterPro"/>
</dbReference>
<comment type="similarity">
    <text evidence="1">Belongs to the prokaryotic/mitochondrial release factor family.</text>
</comment>
<dbReference type="PANTHER" id="PTHR43804:SF9">
    <property type="entry name" value="PEPTIDE CHAIN RELEASE FACTOR HOMOLOG-RELATED"/>
    <property type="match status" value="1"/>
</dbReference>
<name>A0A6I3XPZ4_9BURK</name>
<sequence>MTILLQISANTGPDECCLGVVKMLAHVDAAAARAGLALHVVEEVPAGRRGTLRSVLLCVEGDGESRRLFAERQAGTVLWRCPSPYRPRHPRRNWFLDVAVFAPPEREFEREVVFETMRSSGPGGQHVNRTETAVRATHVATGLSVKVEGSRSQVANKAAALALLDAKLQAHVDGGMARDKAARRARHAARPGGAVVRRFIGPAFSGPEFSEPGLSEVWPANKVGHKLTKSATKQ</sequence>
<dbReference type="Gene3D" id="3.30.70.1660">
    <property type="match status" value="1"/>
</dbReference>
<dbReference type="InterPro" id="IPR050057">
    <property type="entry name" value="Prokaryotic/Mito_RF"/>
</dbReference>
<reference evidence="3 4" key="1">
    <citation type="submission" date="2019-11" db="EMBL/GenBank/DDBJ databases">
        <title>Draft Genome Sequences of Six Type Strains of the Genus Massilia.</title>
        <authorList>
            <person name="Miess H."/>
            <person name="Frediansyah A."/>
            <person name="Goeker M."/>
            <person name="Gross H."/>
        </authorList>
    </citation>
    <scope>NUCLEOTIDE SEQUENCE [LARGE SCALE GENOMIC DNA]</scope>
    <source>
        <strain evidence="3 4">DSM 17513</strain>
    </source>
</reference>
<dbReference type="InterPro" id="IPR000352">
    <property type="entry name" value="Pep_chain_release_fac_I"/>
</dbReference>
<keyword evidence="4" id="KW-1185">Reference proteome</keyword>
<protein>
    <submittedName>
        <fullName evidence="3">Peptide chain release factor H</fullName>
    </submittedName>
</protein>
<evidence type="ECO:0000313" key="4">
    <source>
        <dbReference type="Proteomes" id="UP000431684"/>
    </source>
</evidence>
<dbReference type="Pfam" id="PF00472">
    <property type="entry name" value="RF-1"/>
    <property type="match status" value="1"/>
</dbReference>
<dbReference type="NCBIfam" id="TIGR03072">
    <property type="entry name" value="release_prfH"/>
    <property type="match status" value="1"/>
</dbReference>
<organism evidence="3 4">
    <name type="scientific">Pseudoduganella dura</name>
    <dbReference type="NCBI Taxonomy" id="321982"/>
    <lineage>
        <taxon>Bacteria</taxon>
        <taxon>Pseudomonadati</taxon>
        <taxon>Pseudomonadota</taxon>
        <taxon>Betaproteobacteria</taxon>
        <taxon>Burkholderiales</taxon>
        <taxon>Oxalobacteraceae</taxon>
        <taxon>Telluria group</taxon>
        <taxon>Pseudoduganella</taxon>
    </lineage>
</organism>
<dbReference type="InterPro" id="IPR017509">
    <property type="entry name" value="PrfH"/>
</dbReference>
<comment type="caution">
    <text evidence="3">The sequence shown here is derived from an EMBL/GenBank/DDBJ whole genome shotgun (WGS) entry which is preliminary data.</text>
</comment>
<evidence type="ECO:0000313" key="3">
    <source>
        <dbReference type="EMBL" id="MUI15871.1"/>
    </source>
</evidence>
<dbReference type="PROSITE" id="PS00745">
    <property type="entry name" value="RF_PROK_I"/>
    <property type="match status" value="1"/>
</dbReference>
<feature type="domain" description="Prokaryotic-type class I peptide chain release factors" evidence="2">
    <location>
        <begin position="118"/>
        <end position="134"/>
    </location>
</feature>
<dbReference type="Proteomes" id="UP000431684">
    <property type="component" value="Unassembled WGS sequence"/>
</dbReference>
<evidence type="ECO:0000256" key="1">
    <source>
        <dbReference type="ARBA" id="ARBA00010835"/>
    </source>
</evidence>
<accession>A0A6I3XPZ4</accession>